<protein>
    <submittedName>
        <fullName evidence="2">Phosphodiester glycosidase family protein</fullName>
    </submittedName>
</protein>
<keyword evidence="3" id="KW-1185">Reference proteome</keyword>
<dbReference type="Proteomes" id="UP000640274">
    <property type="component" value="Unassembled WGS sequence"/>
</dbReference>
<dbReference type="InterPro" id="IPR018711">
    <property type="entry name" value="NAGPA"/>
</dbReference>
<name>A0A934J9C6_9BACL</name>
<keyword evidence="2" id="KW-0378">Hydrolase</keyword>
<feature type="domain" description="Phosphodiester glycosidase" evidence="1">
    <location>
        <begin position="62"/>
        <end position="235"/>
    </location>
</feature>
<organism evidence="2 3">
    <name type="scientific">Paenibacillus roseus</name>
    <dbReference type="NCBI Taxonomy" id="2798579"/>
    <lineage>
        <taxon>Bacteria</taxon>
        <taxon>Bacillati</taxon>
        <taxon>Bacillota</taxon>
        <taxon>Bacilli</taxon>
        <taxon>Bacillales</taxon>
        <taxon>Paenibacillaceae</taxon>
        <taxon>Paenibacillus</taxon>
    </lineage>
</organism>
<dbReference type="AlphaFoldDB" id="A0A934J9C6"/>
<keyword evidence="2" id="KW-0326">Glycosidase</keyword>
<sequence length="273" mass="29365">MTIANTHKTTQNGKEVRYIIADLDCVSVVKIDGSVVNSNMYGINGTFFYGSSLLGVAVNNNAAVRTGGDQTANSSHGPGQTTKRGVLYHFDPAVNLSFMKTHVVKKYNDTTDHSGNTVGATANNVKWAIGGYSLHLQKTYTGTESAQETAYINDIVGNPEYANSWAGKTNFDGRSAIGYGATGPSGSNRTIVLATFENASVWEVRKFMKGLGCSMGVHLDGGGSSQLRYKRQVPAGSFLIDDSWQPDPDPNDPRKVYSMVRVNPTTWNNGSGF</sequence>
<dbReference type="EMBL" id="JAELUP010000107">
    <property type="protein sequence ID" value="MBJ6363963.1"/>
    <property type="molecule type" value="Genomic_DNA"/>
</dbReference>
<dbReference type="RefSeq" id="WP_199021555.1">
    <property type="nucleotide sequence ID" value="NZ_JAELUP010000107.1"/>
</dbReference>
<proteinExistence type="predicted"/>
<dbReference type="Pfam" id="PF09992">
    <property type="entry name" value="NAGPA"/>
    <property type="match status" value="1"/>
</dbReference>
<accession>A0A934J9C6</accession>
<comment type="caution">
    <text evidence="2">The sequence shown here is derived from an EMBL/GenBank/DDBJ whole genome shotgun (WGS) entry which is preliminary data.</text>
</comment>
<evidence type="ECO:0000313" key="3">
    <source>
        <dbReference type="Proteomes" id="UP000640274"/>
    </source>
</evidence>
<dbReference type="GO" id="GO:0016798">
    <property type="term" value="F:hydrolase activity, acting on glycosyl bonds"/>
    <property type="evidence" value="ECO:0007669"/>
    <property type="project" value="UniProtKB-KW"/>
</dbReference>
<evidence type="ECO:0000313" key="2">
    <source>
        <dbReference type="EMBL" id="MBJ6363963.1"/>
    </source>
</evidence>
<evidence type="ECO:0000259" key="1">
    <source>
        <dbReference type="Pfam" id="PF09992"/>
    </source>
</evidence>
<gene>
    <name evidence="2" type="ORF">JFN88_22360</name>
</gene>
<reference evidence="2" key="1">
    <citation type="submission" date="2020-12" db="EMBL/GenBank/DDBJ databases">
        <authorList>
            <person name="Huq M.A."/>
        </authorList>
    </citation>
    <scope>NUCLEOTIDE SEQUENCE</scope>
    <source>
        <strain evidence="2">MAHUQ-46</strain>
    </source>
</reference>